<dbReference type="Pfam" id="PF00563">
    <property type="entry name" value="EAL"/>
    <property type="match status" value="1"/>
</dbReference>
<feature type="domain" description="GGDEF" evidence="4">
    <location>
        <begin position="410"/>
        <end position="548"/>
    </location>
</feature>
<dbReference type="SMART" id="SM00267">
    <property type="entry name" value="GGDEF"/>
    <property type="match status" value="1"/>
</dbReference>
<dbReference type="SUPFAM" id="SSF55073">
    <property type="entry name" value="Nucleotide cyclase"/>
    <property type="match status" value="1"/>
</dbReference>
<accession>A0ABW8NLV6</accession>
<protein>
    <submittedName>
        <fullName evidence="5">EAL domain-containing protein</fullName>
    </submittedName>
</protein>
<dbReference type="SMART" id="SM00304">
    <property type="entry name" value="HAMP"/>
    <property type="match status" value="1"/>
</dbReference>
<reference evidence="5 6" key="1">
    <citation type="submission" date="2024-03" db="EMBL/GenBank/DDBJ databases">
        <title>High-quality draft genome sequence of Oceanobacter sp. wDCs-4.</title>
        <authorList>
            <person name="Dong C."/>
        </authorList>
    </citation>
    <scope>NUCLEOTIDE SEQUENCE [LARGE SCALE GENOMIC DNA]</scope>
    <source>
        <strain evidence="6">wDCs-4</strain>
    </source>
</reference>
<feature type="domain" description="HAMP" evidence="3">
    <location>
        <begin position="198"/>
        <end position="250"/>
    </location>
</feature>
<dbReference type="InterPro" id="IPR035919">
    <property type="entry name" value="EAL_sf"/>
</dbReference>
<evidence type="ECO:0000259" key="4">
    <source>
        <dbReference type="PROSITE" id="PS50887"/>
    </source>
</evidence>
<dbReference type="CDD" id="cd01948">
    <property type="entry name" value="EAL"/>
    <property type="match status" value="1"/>
</dbReference>
<evidence type="ECO:0000259" key="3">
    <source>
        <dbReference type="PROSITE" id="PS50885"/>
    </source>
</evidence>
<comment type="caution">
    <text evidence="5">The sequence shown here is derived from an EMBL/GenBank/DDBJ whole genome shotgun (WGS) entry which is preliminary data.</text>
</comment>
<proteinExistence type="predicted"/>
<dbReference type="Gene3D" id="3.30.70.270">
    <property type="match status" value="1"/>
</dbReference>
<dbReference type="PANTHER" id="PTHR44757:SF2">
    <property type="entry name" value="BIOFILM ARCHITECTURE MAINTENANCE PROTEIN MBAA"/>
    <property type="match status" value="1"/>
</dbReference>
<dbReference type="Gene3D" id="6.10.340.10">
    <property type="match status" value="1"/>
</dbReference>
<gene>
    <name evidence="5" type="ORF">WG929_16115</name>
</gene>
<dbReference type="Pfam" id="PF00990">
    <property type="entry name" value="GGDEF"/>
    <property type="match status" value="1"/>
</dbReference>
<dbReference type="InterPro" id="IPR001633">
    <property type="entry name" value="EAL_dom"/>
</dbReference>
<dbReference type="SMART" id="SM00052">
    <property type="entry name" value="EAL"/>
    <property type="match status" value="1"/>
</dbReference>
<dbReference type="InterPro" id="IPR052155">
    <property type="entry name" value="Biofilm_reg_signaling"/>
</dbReference>
<name>A0ABW8NLV6_9GAMM</name>
<dbReference type="PROSITE" id="PS50883">
    <property type="entry name" value="EAL"/>
    <property type="match status" value="1"/>
</dbReference>
<keyword evidence="1" id="KW-1133">Transmembrane helix</keyword>
<dbReference type="CDD" id="cd06225">
    <property type="entry name" value="HAMP"/>
    <property type="match status" value="1"/>
</dbReference>
<feature type="transmembrane region" description="Helical" evidence="1">
    <location>
        <begin position="178"/>
        <end position="196"/>
    </location>
</feature>
<dbReference type="PROSITE" id="PS50887">
    <property type="entry name" value="GGDEF"/>
    <property type="match status" value="1"/>
</dbReference>
<dbReference type="CDD" id="cd01949">
    <property type="entry name" value="GGDEF"/>
    <property type="match status" value="1"/>
</dbReference>
<dbReference type="RefSeq" id="WP_416206916.1">
    <property type="nucleotide sequence ID" value="NZ_JBBKTX010000022.1"/>
</dbReference>
<dbReference type="Gene3D" id="3.30.450.20">
    <property type="entry name" value="PAS domain"/>
    <property type="match status" value="1"/>
</dbReference>
<sequence>MRPNGSYSIRLILMSWAVLALGTTAIAVAYFLFDATNSQFHDSWKNKIEYDLGVLQQQLQHSLAVENTALADRSVSYMATHRYITRVDVIQHGLILFSTDRGRMGASGQLPTVLHNSRPSPGNQQQALLLSEQGNIYTAALPIYYQSGIRQQSRGLLVAWYNVRQEYHHMLIDLAQKLALLLGLILLYSLGLSQLLKRQVLAPLTRLQGFTQSLRQGELGLTLEQCSSREFTELGDTFNQLSRHLQLSIAQIERQNAVDRAFSRTFPDVAFLIDREGYIRERIGNQHSSVSELSRNLTGQPAWGWIEHEQSDSVRACWLRAISQESVVIESLQHQDRYLESRMTPFRLERSDGQGVDGVFWLIRDVTELRLKQQEVEYRAHYDTLTRLSNREMAQSRVKEHLSEARKCSRFGALLFIDLDHFKNINDSLGHPVGDAILRQAAERLIHCAGPRDLCARLGGDEFLLLPDELYSDANEAVDQATNFASALLEQFRQPFLYDRHSFHLSASIGISLFPFDQSTSSDLIRQADTAMYYAKAHGRNGWSLYSEHMQRETQSKLSLINDLHDAIKARAFSLAFQPQLDHLGRIIGAEVLCRWQHRGKPVSPDLFIAAAEEANLIVELGDWVLSASCQTLARLRQQHLLPQGFERLAINISPVQFLNANFFDQLVFHIEAFDIPPGLVELEITEGIFVNDKQLVKSLIQRLVHHGFNVSMDDFGTGYSSLSYLQSLPIQTLKIDRSFVSNINNSAADANIVDYIIQLGHSLYLDIVAEGVETEQQREYLLSHGCTKFQGYLFSKPLDETAFIEYLTPDSS</sequence>
<evidence type="ECO:0000313" key="5">
    <source>
        <dbReference type="EMBL" id="MFK4753938.1"/>
    </source>
</evidence>
<keyword evidence="1" id="KW-0812">Transmembrane</keyword>
<dbReference type="SUPFAM" id="SSF141868">
    <property type="entry name" value="EAL domain-like"/>
    <property type="match status" value="1"/>
</dbReference>
<feature type="domain" description="EAL" evidence="2">
    <location>
        <begin position="557"/>
        <end position="812"/>
    </location>
</feature>
<evidence type="ECO:0000259" key="2">
    <source>
        <dbReference type="PROSITE" id="PS50883"/>
    </source>
</evidence>
<dbReference type="InterPro" id="IPR029787">
    <property type="entry name" value="Nucleotide_cyclase"/>
</dbReference>
<dbReference type="NCBIfam" id="TIGR00254">
    <property type="entry name" value="GGDEF"/>
    <property type="match status" value="1"/>
</dbReference>
<dbReference type="InterPro" id="IPR013656">
    <property type="entry name" value="PAS_4"/>
</dbReference>
<dbReference type="EMBL" id="JBBKTX010000022">
    <property type="protein sequence ID" value="MFK4753938.1"/>
    <property type="molecule type" value="Genomic_DNA"/>
</dbReference>
<evidence type="ECO:0000256" key="1">
    <source>
        <dbReference type="SAM" id="Phobius"/>
    </source>
</evidence>
<organism evidence="5 6">
    <name type="scientific">Oceanobacter antarcticus</name>
    <dbReference type="NCBI Taxonomy" id="3133425"/>
    <lineage>
        <taxon>Bacteria</taxon>
        <taxon>Pseudomonadati</taxon>
        <taxon>Pseudomonadota</taxon>
        <taxon>Gammaproteobacteria</taxon>
        <taxon>Oceanospirillales</taxon>
        <taxon>Oceanospirillaceae</taxon>
        <taxon>Oceanobacter</taxon>
    </lineage>
</organism>
<evidence type="ECO:0000313" key="6">
    <source>
        <dbReference type="Proteomes" id="UP001620597"/>
    </source>
</evidence>
<dbReference type="Pfam" id="PF08448">
    <property type="entry name" value="PAS_4"/>
    <property type="match status" value="1"/>
</dbReference>
<keyword evidence="6" id="KW-1185">Reference proteome</keyword>
<keyword evidence="1" id="KW-0472">Membrane</keyword>
<dbReference type="InterPro" id="IPR003660">
    <property type="entry name" value="HAMP_dom"/>
</dbReference>
<feature type="transmembrane region" description="Helical" evidence="1">
    <location>
        <begin position="12"/>
        <end position="33"/>
    </location>
</feature>
<dbReference type="Proteomes" id="UP001620597">
    <property type="component" value="Unassembled WGS sequence"/>
</dbReference>
<dbReference type="InterPro" id="IPR000160">
    <property type="entry name" value="GGDEF_dom"/>
</dbReference>
<dbReference type="Gene3D" id="3.20.20.450">
    <property type="entry name" value="EAL domain"/>
    <property type="match status" value="1"/>
</dbReference>
<dbReference type="PROSITE" id="PS50885">
    <property type="entry name" value="HAMP"/>
    <property type="match status" value="1"/>
</dbReference>
<dbReference type="InterPro" id="IPR043128">
    <property type="entry name" value="Rev_trsase/Diguanyl_cyclase"/>
</dbReference>
<dbReference type="PANTHER" id="PTHR44757">
    <property type="entry name" value="DIGUANYLATE CYCLASE DGCP"/>
    <property type="match status" value="1"/>
</dbReference>